<feature type="domain" description="Response regulatory" evidence="2">
    <location>
        <begin position="4"/>
        <end position="115"/>
    </location>
</feature>
<dbReference type="InterPro" id="IPR046947">
    <property type="entry name" value="LytR-like"/>
</dbReference>
<sequence>MNMRCLIVDDEPLAHEVILAYMADIPFLEIVGQCYLATEALTVLNNQSIDLIFLDIRMPKLNGLDFIRTLQQRPLVIVTSAHEGHALESFELEVCDYLLKPFRFDRFLKAANRAQTQFNLRKQNTNTLSHDEVKPISDPAHIYIKSDKKLVKVLVDEICYFESLGNYVKVWNDQNFLLTPRTLSSFEELLPADSFIRIHKSFILNKKFVHYIEGNTIHLKNGKELPVGKNYRQLLLNGSLLIS</sequence>
<evidence type="ECO:0000313" key="4">
    <source>
        <dbReference type="EMBL" id="MBE9463635.1"/>
    </source>
</evidence>
<comment type="caution">
    <text evidence="4">The sequence shown here is derived from an EMBL/GenBank/DDBJ whole genome shotgun (WGS) entry which is preliminary data.</text>
</comment>
<dbReference type="PROSITE" id="PS50110">
    <property type="entry name" value="RESPONSE_REGULATORY"/>
    <property type="match status" value="1"/>
</dbReference>
<dbReference type="Gene3D" id="2.40.50.1020">
    <property type="entry name" value="LytTr DNA-binding domain"/>
    <property type="match status" value="1"/>
</dbReference>
<name>A0ABR9WDT0_9BACT</name>
<dbReference type="InterPro" id="IPR011006">
    <property type="entry name" value="CheY-like_superfamily"/>
</dbReference>
<dbReference type="SMART" id="SM00448">
    <property type="entry name" value="REC"/>
    <property type="match status" value="1"/>
</dbReference>
<protein>
    <submittedName>
        <fullName evidence="4">Response regulator transcription factor</fullName>
    </submittedName>
</protein>
<dbReference type="Pfam" id="PF04397">
    <property type="entry name" value="LytTR"/>
    <property type="match status" value="1"/>
</dbReference>
<dbReference type="RefSeq" id="WP_194121752.1">
    <property type="nucleotide sequence ID" value="NZ_JACYGY010000001.1"/>
</dbReference>
<keyword evidence="5" id="KW-1185">Reference proteome</keyword>
<organism evidence="4 5">
    <name type="scientific">Dyadobacter subterraneus</name>
    <dbReference type="NCBI Taxonomy" id="2773304"/>
    <lineage>
        <taxon>Bacteria</taxon>
        <taxon>Pseudomonadati</taxon>
        <taxon>Bacteroidota</taxon>
        <taxon>Cytophagia</taxon>
        <taxon>Cytophagales</taxon>
        <taxon>Spirosomataceae</taxon>
        <taxon>Dyadobacter</taxon>
    </lineage>
</organism>
<evidence type="ECO:0000256" key="1">
    <source>
        <dbReference type="PROSITE-ProRule" id="PRU00169"/>
    </source>
</evidence>
<evidence type="ECO:0000259" key="2">
    <source>
        <dbReference type="PROSITE" id="PS50110"/>
    </source>
</evidence>
<dbReference type="SUPFAM" id="SSF52172">
    <property type="entry name" value="CheY-like"/>
    <property type="match status" value="1"/>
</dbReference>
<gene>
    <name evidence="4" type="ORF">IEE83_17235</name>
</gene>
<dbReference type="PANTHER" id="PTHR37299:SF1">
    <property type="entry name" value="STAGE 0 SPORULATION PROTEIN A HOMOLOG"/>
    <property type="match status" value="1"/>
</dbReference>
<reference evidence="5" key="1">
    <citation type="submission" date="2023-07" db="EMBL/GenBank/DDBJ databases">
        <title>Dyadobacter sp. nov 'subterranea' isolated from contaminted grondwater.</title>
        <authorList>
            <person name="Szabo I."/>
            <person name="Al-Omari J."/>
            <person name="Szerdahelyi S.G."/>
            <person name="Rado J."/>
        </authorList>
    </citation>
    <scope>NUCLEOTIDE SEQUENCE [LARGE SCALE GENOMIC DNA]</scope>
    <source>
        <strain evidence="5">UP-52</strain>
    </source>
</reference>
<proteinExistence type="predicted"/>
<dbReference type="Pfam" id="PF00072">
    <property type="entry name" value="Response_reg"/>
    <property type="match status" value="1"/>
</dbReference>
<dbReference type="Gene3D" id="3.40.50.2300">
    <property type="match status" value="1"/>
</dbReference>
<dbReference type="Proteomes" id="UP000634134">
    <property type="component" value="Unassembled WGS sequence"/>
</dbReference>
<dbReference type="EMBL" id="JACYGY010000001">
    <property type="protein sequence ID" value="MBE9463635.1"/>
    <property type="molecule type" value="Genomic_DNA"/>
</dbReference>
<dbReference type="PANTHER" id="PTHR37299">
    <property type="entry name" value="TRANSCRIPTIONAL REGULATOR-RELATED"/>
    <property type="match status" value="1"/>
</dbReference>
<feature type="modified residue" description="4-aspartylphosphate" evidence="1">
    <location>
        <position position="55"/>
    </location>
</feature>
<evidence type="ECO:0000313" key="5">
    <source>
        <dbReference type="Proteomes" id="UP000634134"/>
    </source>
</evidence>
<dbReference type="InterPro" id="IPR001789">
    <property type="entry name" value="Sig_transdc_resp-reg_receiver"/>
</dbReference>
<feature type="domain" description="HTH LytTR-type" evidence="3">
    <location>
        <begin position="142"/>
        <end position="237"/>
    </location>
</feature>
<dbReference type="SMART" id="SM00850">
    <property type="entry name" value="LytTR"/>
    <property type="match status" value="1"/>
</dbReference>
<keyword evidence="1" id="KW-0597">Phosphoprotein</keyword>
<dbReference type="PROSITE" id="PS50930">
    <property type="entry name" value="HTH_LYTTR"/>
    <property type="match status" value="1"/>
</dbReference>
<accession>A0ABR9WDT0</accession>
<dbReference type="InterPro" id="IPR007492">
    <property type="entry name" value="LytTR_DNA-bd_dom"/>
</dbReference>
<evidence type="ECO:0000259" key="3">
    <source>
        <dbReference type="PROSITE" id="PS50930"/>
    </source>
</evidence>